<protein>
    <submittedName>
        <fullName evidence="2">Uncharacterized protein</fullName>
    </submittedName>
</protein>
<gene>
    <name evidence="2" type="ORF">I553_3914</name>
</gene>
<organism evidence="2">
    <name type="scientific">Mycobacterium xenopi 4042</name>
    <dbReference type="NCBI Taxonomy" id="1299334"/>
    <lineage>
        <taxon>Bacteria</taxon>
        <taxon>Bacillati</taxon>
        <taxon>Actinomycetota</taxon>
        <taxon>Actinomycetes</taxon>
        <taxon>Mycobacteriales</taxon>
        <taxon>Mycobacteriaceae</taxon>
        <taxon>Mycobacterium</taxon>
    </lineage>
</organism>
<proteinExistence type="predicted"/>
<reference evidence="2" key="1">
    <citation type="submission" date="2014-01" db="EMBL/GenBank/DDBJ databases">
        <authorList>
            <person name="Brown-Elliot B."/>
            <person name="Wallace R."/>
            <person name="Lenaerts A."/>
            <person name="Ordway D."/>
            <person name="DeGroote M.A."/>
            <person name="Parker T."/>
            <person name="Sizemore C."/>
            <person name="Tallon L.J."/>
            <person name="Sadzewicz L.K."/>
            <person name="Sengamalay N."/>
            <person name="Fraser C.M."/>
            <person name="Hine E."/>
            <person name="Shefchek K.A."/>
            <person name="Das S.P."/>
            <person name="Tettelin H."/>
        </authorList>
    </citation>
    <scope>NUCLEOTIDE SEQUENCE [LARGE SCALE GENOMIC DNA]</scope>
    <source>
        <strain evidence="2">4042</strain>
    </source>
</reference>
<evidence type="ECO:0000256" key="1">
    <source>
        <dbReference type="SAM" id="MobiDB-lite"/>
    </source>
</evidence>
<dbReference type="AlphaFoldDB" id="X8DDE4"/>
<dbReference type="PATRIC" id="fig|1299334.3.peg.1979"/>
<evidence type="ECO:0000313" key="2">
    <source>
        <dbReference type="EMBL" id="EUA66096.1"/>
    </source>
</evidence>
<feature type="region of interest" description="Disordered" evidence="1">
    <location>
        <begin position="44"/>
        <end position="69"/>
    </location>
</feature>
<name>X8DDE4_MYCXE</name>
<accession>X8DDE4</accession>
<dbReference type="EMBL" id="JAOB01000018">
    <property type="protein sequence ID" value="EUA66096.1"/>
    <property type="molecule type" value="Genomic_DNA"/>
</dbReference>
<sequence length="69" mass="7115">MLIVDGSTATTPLGTRVVELPPDFAAVLQALGRAGSELVAQTAPPIPAGSTSHLATAARKRCDTQTRRC</sequence>
<feature type="compositionally biased region" description="Basic and acidic residues" evidence="1">
    <location>
        <begin position="60"/>
        <end position="69"/>
    </location>
</feature>
<comment type="caution">
    <text evidence="2">The sequence shown here is derived from an EMBL/GenBank/DDBJ whole genome shotgun (WGS) entry which is preliminary data.</text>
</comment>